<comment type="caution">
    <text evidence="4">The sequence shown here is derived from an EMBL/GenBank/DDBJ whole genome shotgun (WGS) entry which is preliminary data.</text>
</comment>
<dbReference type="PANTHER" id="PTHR46401">
    <property type="entry name" value="GLYCOSYLTRANSFERASE WBBK-RELATED"/>
    <property type="match status" value="1"/>
</dbReference>
<evidence type="ECO:0000313" key="5">
    <source>
        <dbReference type="Proteomes" id="UP000651050"/>
    </source>
</evidence>
<gene>
    <name evidence="4" type="ORF">I5803_09175</name>
</gene>
<name>A0A931MHH6_9BURK</name>
<dbReference type="Gene3D" id="3.40.50.2000">
    <property type="entry name" value="Glycogen Phosphorylase B"/>
    <property type="match status" value="1"/>
</dbReference>
<dbReference type="AlphaFoldDB" id="A0A931MHH6"/>
<feature type="domain" description="Glycosyl transferase family 1" evidence="2">
    <location>
        <begin position="214"/>
        <end position="385"/>
    </location>
</feature>
<proteinExistence type="predicted"/>
<sequence>MDVLFIHPNFPGQFRRVAAALARQPGMRVIGMGDQSWMDPARAIADVPVIAYPKPGDSAMGAHAHSRSFDAAVRRGHQVVTTLSAHKQQGLEPDVIFVHPGWGDGFYLRDFFPGAKVVGLFEYYYHPRGTDVGFDPEFPSSFEDIFRLRTTNATQLLALDSCDEGFSPTAWQRSLFPAAWRYRLSLLHEGVETDVVAPDPNAQITLPDGTVLKAGDEVLTYVSRNLEPYRGYHIFMRALPAILQARPECHVVIVGGDGVSYGKKPEPGTTWKQKYLDEVKDGLDLSRVHFTDTLPYETYVKVLQVSRVHVYLTYPFILSWSMLEAMSAGCLVLASGTPPVEEVISHGDNGLLFPFLQPQRLADAAIEALADPVRFLPLREQARKTIEEKFDFHRVTVPGYLRMMEG</sequence>
<dbReference type="GO" id="GO:0016757">
    <property type="term" value="F:glycosyltransferase activity"/>
    <property type="evidence" value="ECO:0007669"/>
    <property type="project" value="InterPro"/>
</dbReference>
<dbReference type="PANTHER" id="PTHR46401:SF2">
    <property type="entry name" value="GLYCOSYLTRANSFERASE WBBK-RELATED"/>
    <property type="match status" value="1"/>
</dbReference>
<evidence type="ECO:0000259" key="2">
    <source>
        <dbReference type="Pfam" id="PF00534"/>
    </source>
</evidence>
<evidence type="ECO:0000256" key="1">
    <source>
        <dbReference type="ARBA" id="ARBA00022679"/>
    </source>
</evidence>
<keyword evidence="1" id="KW-0808">Transferase</keyword>
<evidence type="ECO:0000259" key="3">
    <source>
        <dbReference type="Pfam" id="PF12000"/>
    </source>
</evidence>
<dbReference type="Pfam" id="PF12000">
    <property type="entry name" value="Glyco_trans_4_3"/>
    <property type="match status" value="1"/>
</dbReference>
<dbReference type="SUPFAM" id="SSF53756">
    <property type="entry name" value="UDP-Glycosyltransferase/glycogen phosphorylase"/>
    <property type="match status" value="1"/>
</dbReference>
<dbReference type="GO" id="GO:0009103">
    <property type="term" value="P:lipopolysaccharide biosynthetic process"/>
    <property type="evidence" value="ECO:0007669"/>
    <property type="project" value="TreeGrafter"/>
</dbReference>
<evidence type="ECO:0000313" key="4">
    <source>
        <dbReference type="EMBL" id="MBG9388190.1"/>
    </source>
</evidence>
<dbReference type="InterPro" id="IPR022623">
    <property type="entry name" value="Glyco_trans_4"/>
</dbReference>
<reference evidence="4" key="1">
    <citation type="submission" date="2020-11" db="EMBL/GenBank/DDBJ databases">
        <title>Bacterial whole genome sequence for Caenimonas sp. DR4.4.</title>
        <authorList>
            <person name="Le V."/>
            <person name="Ko S.-R."/>
            <person name="Ahn C.-Y."/>
            <person name="Oh H.-M."/>
        </authorList>
    </citation>
    <scope>NUCLEOTIDE SEQUENCE</scope>
    <source>
        <strain evidence="4">DR4.4</strain>
    </source>
</reference>
<dbReference type="EMBL" id="JADWYS010000001">
    <property type="protein sequence ID" value="MBG9388190.1"/>
    <property type="molecule type" value="Genomic_DNA"/>
</dbReference>
<dbReference type="RefSeq" id="WP_196986065.1">
    <property type="nucleotide sequence ID" value="NZ_JADWYS010000001.1"/>
</dbReference>
<dbReference type="InterPro" id="IPR001296">
    <property type="entry name" value="Glyco_trans_1"/>
</dbReference>
<keyword evidence="5" id="KW-1185">Reference proteome</keyword>
<dbReference type="Proteomes" id="UP000651050">
    <property type="component" value="Unassembled WGS sequence"/>
</dbReference>
<dbReference type="Pfam" id="PF00534">
    <property type="entry name" value="Glycos_transf_1"/>
    <property type="match status" value="1"/>
</dbReference>
<organism evidence="4 5">
    <name type="scientific">Caenimonas aquaedulcis</name>
    <dbReference type="NCBI Taxonomy" id="2793270"/>
    <lineage>
        <taxon>Bacteria</taxon>
        <taxon>Pseudomonadati</taxon>
        <taxon>Pseudomonadota</taxon>
        <taxon>Betaproteobacteria</taxon>
        <taxon>Burkholderiales</taxon>
        <taxon>Comamonadaceae</taxon>
        <taxon>Caenimonas</taxon>
    </lineage>
</organism>
<protein>
    <submittedName>
        <fullName evidence="4">Glycosyltransferase family 4 protein</fullName>
    </submittedName>
</protein>
<accession>A0A931MHH6</accession>
<feature type="domain" description="Glycosyl transferase family 4" evidence="3">
    <location>
        <begin position="41"/>
        <end position="195"/>
    </location>
</feature>
<dbReference type="CDD" id="cd03818">
    <property type="entry name" value="GT4_ExpC-like"/>
    <property type="match status" value="1"/>
</dbReference>